<feature type="transmembrane region" description="Helical" evidence="6">
    <location>
        <begin position="115"/>
        <end position="137"/>
    </location>
</feature>
<comment type="similarity">
    <text evidence="2">Belongs to the multi antimicrobial extrusion (MATE) (TC 2.A.66.1) family.</text>
</comment>
<feature type="transmembrane region" description="Helical" evidence="6">
    <location>
        <begin position="330"/>
        <end position="351"/>
    </location>
</feature>
<evidence type="ECO:0000313" key="8">
    <source>
        <dbReference type="Proteomes" id="UP001370490"/>
    </source>
</evidence>
<comment type="subcellular location">
    <subcellularLocation>
        <location evidence="1">Membrane</location>
        <topology evidence="1">Multi-pass membrane protein</topology>
    </subcellularLocation>
</comment>
<dbReference type="GO" id="GO:0016020">
    <property type="term" value="C:membrane"/>
    <property type="evidence" value="ECO:0007669"/>
    <property type="project" value="UniProtKB-SubCell"/>
</dbReference>
<dbReference type="Proteomes" id="UP001370490">
    <property type="component" value="Unassembled WGS sequence"/>
</dbReference>
<sequence>MGLKSPLIQVCGGNVSESKKKASKDEIFAEVKRLLSLAGPLVSVNFLLQCIQVISLMFVGHLGELPLAGASMATSFCSGTGFSLLIGTSTALETLCGQAYGAKQYHMLGLHMQRAMFVLLLICLPLAFIWANTYNILSFGQDKEIMAEAGLYSCYMIPSIFAFAILLCLFKFLQAQNNVVPMTITTAFTTLLNFPICWALVFKSSLGSKGAALASAISYWINVLMLAAYVKFSPSCNLTWTGFSKEAFQDVPKFLRIGIPSAIMVWYRKSSTSSIPLFLSAKFSYQIVGTLSVLLLVFHKLGVLCAMLLPSTRVSNELGAGRPQEACLSVRAVLFMVGIEATFAAAIMILGRNFWGYSYSKDVEIVKYVAEMMWVARGWGRQKIGAYVNLGAYYLLGIPSALVLGLFFHFGGKAKRATDGVYAQKVLKDGAEV</sequence>
<keyword evidence="3 6" id="KW-0812">Transmembrane</keyword>
<feature type="transmembrane region" description="Helical" evidence="6">
    <location>
        <begin position="179"/>
        <end position="202"/>
    </location>
</feature>
<evidence type="ECO:0000256" key="4">
    <source>
        <dbReference type="ARBA" id="ARBA00022989"/>
    </source>
</evidence>
<keyword evidence="5 6" id="KW-0472">Membrane</keyword>
<evidence type="ECO:0000256" key="2">
    <source>
        <dbReference type="ARBA" id="ARBA00010199"/>
    </source>
</evidence>
<feature type="transmembrane region" description="Helical" evidence="6">
    <location>
        <begin position="384"/>
        <end position="408"/>
    </location>
</feature>
<feature type="transmembrane region" description="Helical" evidence="6">
    <location>
        <begin position="283"/>
        <end position="309"/>
    </location>
</feature>
<organism evidence="7 8">
    <name type="scientific">Dillenia turbinata</name>
    <dbReference type="NCBI Taxonomy" id="194707"/>
    <lineage>
        <taxon>Eukaryota</taxon>
        <taxon>Viridiplantae</taxon>
        <taxon>Streptophyta</taxon>
        <taxon>Embryophyta</taxon>
        <taxon>Tracheophyta</taxon>
        <taxon>Spermatophyta</taxon>
        <taxon>Magnoliopsida</taxon>
        <taxon>eudicotyledons</taxon>
        <taxon>Gunneridae</taxon>
        <taxon>Pentapetalae</taxon>
        <taxon>Dilleniales</taxon>
        <taxon>Dilleniaceae</taxon>
        <taxon>Dillenia</taxon>
    </lineage>
</organism>
<dbReference type="NCBIfam" id="TIGR00797">
    <property type="entry name" value="matE"/>
    <property type="match status" value="1"/>
</dbReference>
<evidence type="ECO:0000256" key="6">
    <source>
        <dbReference type="SAM" id="Phobius"/>
    </source>
</evidence>
<dbReference type="PANTHER" id="PTHR11206">
    <property type="entry name" value="MULTIDRUG RESISTANCE PROTEIN"/>
    <property type="match status" value="1"/>
</dbReference>
<dbReference type="GO" id="GO:1990961">
    <property type="term" value="P:xenobiotic detoxification by transmembrane export across the plasma membrane"/>
    <property type="evidence" value="ECO:0007669"/>
    <property type="project" value="InterPro"/>
</dbReference>
<comment type="caution">
    <text evidence="7">The sequence shown here is derived from an EMBL/GenBank/DDBJ whole genome shotgun (WGS) entry which is preliminary data.</text>
</comment>
<proteinExistence type="inferred from homology"/>
<dbReference type="CDD" id="cd13132">
    <property type="entry name" value="MATE_eukaryotic"/>
    <property type="match status" value="1"/>
</dbReference>
<evidence type="ECO:0000256" key="3">
    <source>
        <dbReference type="ARBA" id="ARBA00022692"/>
    </source>
</evidence>
<dbReference type="AlphaFoldDB" id="A0AAN8W6R2"/>
<dbReference type="InterPro" id="IPR002528">
    <property type="entry name" value="MATE_fam"/>
</dbReference>
<feature type="transmembrane region" description="Helical" evidence="6">
    <location>
        <begin position="211"/>
        <end position="230"/>
    </location>
</feature>
<gene>
    <name evidence="7" type="ORF">RJ641_027793</name>
</gene>
<dbReference type="InterPro" id="IPR045069">
    <property type="entry name" value="MATE_euk"/>
</dbReference>
<keyword evidence="4 6" id="KW-1133">Transmembrane helix</keyword>
<evidence type="ECO:0000256" key="5">
    <source>
        <dbReference type="ARBA" id="ARBA00023136"/>
    </source>
</evidence>
<dbReference type="GO" id="GO:0042910">
    <property type="term" value="F:xenobiotic transmembrane transporter activity"/>
    <property type="evidence" value="ECO:0007669"/>
    <property type="project" value="InterPro"/>
</dbReference>
<evidence type="ECO:0000256" key="1">
    <source>
        <dbReference type="ARBA" id="ARBA00004141"/>
    </source>
</evidence>
<reference evidence="7 8" key="1">
    <citation type="submission" date="2023-12" db="EMBL/GenBank/DDBJ databases">
        <title>A high-quality genome assembly for Dillenia turbinata (Dilleniales).</title>
        <authorList>
            <person name="Chanderbali A."/>
        </authorList>
    </citation>
    <scope>NUCLEOTIDE SEQUENCE [LARGE SCALE GENOMIC DNA]</scope>
    <source>
        <strain evidence="7">LSX21</strain>
        <tissue evidence="7">Leaf</tissue>
    </source>
</reference>
<dbReference type="GO" id="GO:0015297">
    <property type="term" value="F:antiporter activity"/>
    <property type="evidence" value="ECO:0007669"/>
    <property type="project" value="InterPro"/>
</dbReference>
<protein>
    <submittedName>
        <fullName evidence="7">Multi antimicrobial extrusion protein</fullName>
    </submittedName>
</protein>
<feature type="transmembrane region" description="Helical" evidence="6">
    <location>
        <begin position="149"/>
        <end position="173"/>
    </location>
</feature>
<dbReference type="Pfam" id="PF01554">
    <property type="entry name" value="MatE"/>
    <property type="match status" value="1"/>
</dbReference>
<name>A0AAN8W6R2_9MAGN</name>
<accession>A0AAN8W6R2</accession>
<keyword evidence="8" id="KW-1185">Reference proteome</keyword>
<evidence type="ECO:0000313" key="7">
    <source>
        <dbReference type="EMBL" id="KAK6942416.1"/>
    </source>
</evidence>
<dbReference type="EMBL" id="JBAMMX010000004">
    <property type="protein sequence ID" value="KAK6942416.1"/>
    <property type="molecule type" value="Genomic_DNA"/>
</dbReference>